<dbReference type="GO" id="GO:0008168">
    <property type="term" value="F:methyltransferase activity"/>
    <property type="evidence" value="ECO:0007669"/>
    <property type="project" value="UniProtKB-KW"/>
</dbReference>
<dbReference type="EMBL" id="LBMM01017798">
    <property type="protein sequence ID" value="KMQ83968.1"/>
    <property type="molecule type" value="Genomic_DNA"/>
</dbReference>
<dbReference type="OrthoDB" id="10033972at2759"/>
<dbReference type="Gene3D" id="3.30.420.10">
    <property type="entry name" value="Ribonuclease H-like superfamily/Ribonuclease H"/>
    <property type="match status" value="1"/>
</dbReference>
<keyword evidence="4" id="KW-1185">Reference proteome</keyword>
<feature type="domain" description="HTH iclR-type" evidence="1">
    <location>
        <begin position="75"/>
        <end position="108"/>
    </location>
</feature>
<dbReference type="Pfam" id="PF01359">
    <property type="entry name" value="Transposase_1"/>
    <property type="match status" value="1"/>
</dbReference>
<proteinExistence type="predicted"/>
<dbReference type="GO" id="GO:0003677">
    <property type="term" value="F:DNA binding"/>
    <property type="evidence" value="ECO:0007669"/>
    <property type="project" value="InterPro"/>
</dbReference>
<organism evidence="3 4">
    <name type="scientific">Lasius niger</name>
    <name type="common">Black garden ant</name>
    <dbReference type="NCBI Taxonomy" id="67767"/>
    <lineage>
        <taxon>Eukaryota</taxon>
        <taxon>Metazoa</taxon>
        <taxon>Ecdysozoa</taxon>
        <taxon>Arthropoda</taxon>
        <taxon>Hexapoda</taxon>
        <taxon>Insecta</taxon>
        <taxon>Pterygota</taxon>
        <taxon>Neoptera</taxon>
        <taxon>Endopterygota</taxon>
        <taxon>Hymenoptera</taxon>
        <taxon>Apocrita</taxon>
        <taxon>Aculeata</taxon>
        <taxon>Formicoidea</taxon>
        <taxon>Formicidae</taxon>
        <taxon>Formicinae</taxon>
        <taxon>Lasius</taxon>
        <taxon>Lasius</taxon>
    </lineage>
</organism>
<keyword evidence="3" id="KW-0808">Transferase</keyword>
<dbReference type="InterPro" id="IPR036397">
    <property type="entry name" value="RNaseH_sf"/>
</dbReference>
<name>A0A0J7K0K6_LASNI</name>
<dbReference type="InterPro" id="IPR001888">
    <property type="entry name" value="Transposase_1"/>
</dbReference>
<sequence length="216" mass="25287">MKRNIEQRYAIKFCVKLKKSATETFSSLTEAYGDATLLRNMVFKWHRAFKEGRENVENEPRSGKPISSTNDQNVKVVRALMAKDRRLSVRMIAEQTGLDKNAIHRILTDDLRMRKICAKLVPKHLSVEQKAIRLKICQDLLGRLEIEPNFLDKVITGDESWMYEYDPETKQQSEEWHTKNSPRSKKARMSRSKVKTMIIVFFDSRGIVHKNLYLQD</sequence>
<comment type="caution">
    <text evidence="3">The sequence shown here is derived from an EMBL/GenBank/DDBJ whole genome shotgun (WGS) entry which is preliminary data.</text>
</comment>
<evidence type="ECO:0000313" key="4">
    <source>
        <dbReference type="Proteomes" id="UP000036403"/>
    </source>
</evidence>
<dbReference type="InterPro" id="IPR005471">
    <property type="entry name" value="Tscrpt_reg_IclR_N"/>
</dbReference>
<dbReference type="STRING" id="67767.A0A0J7K0K6"/>
<dbReference type="InterPro" id="IPR041426">
    <property type="entry name" value="Mos1_HTH"/>
</dbReference>
<evidence type="ECO:0000259" key="2">
    <source>
        <dbReference type="Pfam" id="PF17906"/>
    </source>
</evidence>
<dbReference type="PANTHER" id="PTHR46060:SF1">
    <property type="entry name" value="MARINER MOS1 TRANSPOSASE-LIKE PROTEIN"/>
    <property type="match status" value="1"/>
</dbReference>
<dbReference type="AlphaFoldDB" id="A0A0J7K0K6"/>
<protein>
    <submittedName>
        <fullName evidence="3">Histone-lysine n-methyltransferase setmar-like protein</fullName>
    </submittedName>
</protein>
<dbReference type="PaxDb" id="67767-A0A0J7K0K6"/>
<dbReference type="InterPro" id="IPR052709">
    <property type="entry name" value="Transposase-MT_Hybrid"/>
</dbReference>
<dbReference type="Pfam" id="PF09339">
    <property type="entry name" value="HTH_IclR"/>
    <property type="match status" value="1"/>
</dbReference>
<gene>
    <name evidence="3" type="ORF">RF55_18689</name>
</gene>
<evidence type="ECO:0000259" key="1">
    <source>
        <dbReference type="Pfam" id="PF09339"/>
    </source>
</evidence>
<dbReference type="Proteomes" id="UP000036403">
    <property type="component" value="Unassembled WGS sequence"/>
</dbReference>
<feature type="domain" description="Mos1 transposase HTH" evidence="2">
    <location>
        <begin position="8"/>
        <end position="52"/>
    </location>
</feature>
<dbReference type="Gene3D" id="1.10.10.1450">
    <property type="match status" value="1"/>
</dbReference>
<dbReference type="PANTHER" id="PTHR46060">
    <property type="entry name" value="MARINER MOS1 TRANSPOSASE-LIKE PROTEIN"/>
    <property type="match status" value="1"/>
</dbReference>
<dbReference type="GO" id="GO:0032259">
    <property type="term" value="P:methylation"/>
    <property type="evidence" value="ECO:0007669"/>
    <property type="project" value="UniProtKB-KW"/>
</dbReference>
<dbReference type="Pfam" id="PF17906">
    <property type="entry name" value="HTH_48"/>
    <property type="match status" value="1"/>
</dbReference>
<evidence type="ECO:0000313" key="3">
    <source>
        <dbReference type="EMBL" id="KMQ83968.1"/>
    </source>
</evidence>
<keyword evidence="3" id="KW-0489">Methyltransferase</keyword>
<dbReference type="GO" id="GO:0006355">
    <property type="term" value="P:regulation of DNA-templated transcription"/>
    <property type="evidence" value="ECO:0007669"/>
    <property type="project" value="InterPro"/>
</dbReference>
<accession>A0A0J7K0K6</accession>
<reference evidence="3 4" key="1">
    <citation type="submission" date="2015-04" db="EMBL/GenBank/DDBJ databases">
        <title>Lasius niger genome sequencing.</title>
        <authorList>
            <person name="Konorov E.A."/>
            <person name="Nikitin M.A."/>
            <person name="Kirill M.V."/>
            <person name="Chang P."/>
        </authorList>
    </citation>
    <scope>NUCLEOTIDE SEQUENCE [LARGE SCALE GENOMIC DNA]</scope>
    <source>
        <tissue evidence="3">Whole</tissue>
    </source>
</reference>